<dbReference type="NCBIfam" id="NF010120">
    <property type="entry name" value="PRK13596.1"/>
    <property type="match status" value="1"/>
</dbReference>
<evidence type="ECO:0000256" key="14">
    <source>
        <dbReference type="ARBA" id="ARBA00047712"/>
    </source>
</evidence>
<dbReference type="AlphaFoldDB" id="A0A1W1WG62"/>
<dbReference type="PROSITE" id="PS00645">
    <property type="entry name" value="COMPLEX1_51K_2"/>
    <property type="match status" value="1"/>
</dbReference>
<keyword evidence="8 15" id="KW-0874">Quinone</keyword>
<keyword evidence="12 15" id="KW-0411">Iron-sulfur</keyword>
<comment type="catalytic activity">
    <reaction evidence="14 15">
        <text>a quinone + NADH + 5 H(+)(in) = a quinol + NAD(+) + 4 H(+)(out)</text>
        <dbReference type="Rhea" id="RHEA:57888"/>
        <dbReference type="ChEBI" id="CHEBI:15378"/>
        <dbReference type="ChEBI" id="CHEBI:24646"/>
        <dbReference type="ChEBI" id="CHEBI:57540"/>
        <dbReference type="ChEBI" id="CHEBI:57945"/>
        <dbReference type="ChEBI" id="CHEBI:132124"/>
    </reaction>
</comment>
<dbReference type="Gene3D" id="3.10.20.600">
    <property type="match status" value="1"/>
</dbReference>
<dbReference type="FunFam" id="3.10.20.600:FF:000003">
    <property type="entry name" value="NADH-quinone oxidoreductase subunit F"/>
    <property type="match status" value="1"/>
</dbReference>
<comment type="function">
    <text evidence="15">NDH-1 shuttles electrons from NADH, via FMN and iron-sulfur (Fe-S) centers, to quinones in the respiratory chain.</text>
</comment>
<evidence type="ECO:0000256" key="7">
    <source>
        <dbReference type="ARBA" id="ARBA00022643"/>
    </source>
</evidence>
<dbReference type="Proteomes" id="UP000192660">
    <property type="component" value="Unassembled WGS sequence"/>
</dbReference>
<evidence type="ECO:0000256" key="4">
    <source>
        <dbReference type="ARBA" id="ARBA00019901"/>
    </source>
</evidence>
<keyword evidence="11 15" id="KW-0408">Iron</keyword>
<dbReference type="InterPro" id="IPR001949">
    <property type="entry name" value="NADH-UbQ_OxRdtase_51kDa_CS"/>
</dbReference>
<keyword evidence="6 15" id="KW-0285">Flavoprotein</keyword>
<dbReference type="FunFam" id="3.40.50.11540:FF:000001">
    <property type="entry name" value="NADH dehydrogenase [ubiquinone] flavoprotein 1, mitochondrial"/>
    <property type="match status" value="1"/>
</dbReference>
<keyword evidence="18" id="KW-1185">Reference proteome</keyword>
<evidence type="ECO:0000256" key="10">
    <source>
        <dbReference type="ARBA" id="ARBA00022967"/>
    </source>
</evidence>
<dbReference type="InterPro" id="IPR037225">
    <property type="entry name" value="Nuo51_FMN-bd_sf"/>
</dbReference>
<evidence type="ECO:0000256" key="13">
    <source>
        <dbReference type="ARBA" id="ARBA00023027"/>
    </source>
</evidence>
<dbReference type="InterPro" id="IPR011538">
    <property type="entry name" value="Nuo51_FMN-bd"/>
</dbReference>
<evidence type="ECO:0000313" key="18">
    <source>
        <dbReference type="Proteomes" id="UP000192660"/>
    </source>
</evidence>
<organism evidence="17 18">
    <name type="scientific">Sulfobacillus thermosulfidooxidans (strain DSM 9293 / VKM B-1269 / AT-1)</name>
    <dbReference type="NCBI Taxonomy" id="929705"/>
    <lineage>
        <taxon>Bacteria</taxon>
        <taxon>Bacillati</taxon>
        <taxon>Bacillota</taxon>
        <taxon>Clostridia</taxon>
        <taxon>Eubacteriales</taxon>
        <taxon>Clostridiales Family XVII. Incertae Sedis</taxon>
        <taxon>Sulfobacillus</taxon>
    </lineage>
</organism>
<evidence type="ECO:0000256" key="3">
    <source>
        <dbReference type="ARBA" id="ARBA00007523"/>
    </source>
</evidence>
<comment type="cofactor">
    <cofactor evidence="1 15">
        <name>FMN</name>
        <dbReference type="ChEBI" id="CHEBI:58210"/>
    </cofactor>
</comment>
<dbReference type="SUPFAM" id="SSF142019">
    <property type="entry name" value="Nqo1 FMN-binding domain-like"/>
    <property type="match status" value="1"/>
</dbReference>
<evidence type="ECO:0000256" key="8">
    <source>
        <dbReference type="ARBA" id="ARBA00022719"/>
    </source>
</evidence>
<feature type="domain" description="NADH-ubiquinone oxidoreductase 51kDa subunit iron-sulphur binding" evidence="16">
    <location>
        <begin position="327"/>
        <end position="372"/>
    </location>
</feature>
<dbReference type="PANTHER" id="PTHR43578">
    <property type="entry name" value="NADH-QUINONE OXIDOREDUCTASE SUBUNIT F"/>
    <property type="match status" value="1"/>
</dbReference>
<dbReference type="Gene3D" id="6.10.250.1450">
    <property type="match status" value="1"/>
</dbReference>
<dbReference type="NCBIfam" id="TIGR01959">
    <property type="entry name" value="nuoF_fam"/>
    <property type="match status" value="1"/>
</dbReference>
<evidence type="ECO:0000313" key="17">
    <source>
        <dbReference type="EMBL" id="SMC05284.1"/>
    </source>
</evidence>
<keyword evidence="9 15" id="KW-0479">Metal-binding</keyword>
<dbReference type="PROSITE" id="PS00644">
    <property type="entry name" value="COMPLEX1_51K_1"/>
    <property type="match status" value="1"/>
</dbReference>
<dbReference type="SMART" id="SM00928">
    <property type="entry name" value="NADH_4Fe-4S"/>
    <property type="match status" value="1"/>
</dbReference>
<evidence type="ECO:0000256" key="5">
    <source>
        <dbReference type="ARBA" id="ARBA00022485"/>
    </source>
</evidence>
<accession>A0A1W1WG62</accession>
<gene>
    <name evidence="17" type="ORF">SAMN00768000_2139</name>
</gene>
<name>A0A1W1WG62_SULTA</name>
<evidence type="ECO:0000259" key="16">
    <source>
        <dbReference type="SMART" id="SM00928"/>
    </source>
</evidence>
<keyword evidence="10" id="KW-1278">Translocase</keyword>
<dbReference type="InterPro" id="IPR037207">
    <property type="entry name" value="Nuop51_4Fe4S-bd_sf"/>
</dbReference>
<reference evidence="18" key="1">
    <citation type="submission" date="2017-04" db="EMBL/GenBank/DDBJ databases">
        <authorList>
            <person name="Varghese N."/>
            <person name="Submissions S."/>
        </authorList>
    </citation>
    <scope>NUCLEOTIDE SEQUENCE [LARGE SCALE GENOMIC DNA]</scope>
    <source>
        <strain evidence="18">DSM 9293</strain>
    </source>
</reference>
<dbReference type="GO" id="GO:0048038">
    <property type="term" value="F:quinone binding"/>
    <property type="evidence" value="ECO:0007669"/>
    <property type="project" value="UniProtKB-KW"/>
</dbReference>
<dbReference type="InterPro" id="IPR019575">
    <property type="entry name" value="Nuop51_4Fe4S-bd"/>
</dbReference>
<comment type="cofactor">
    <cofactor evidence="2 15">
        <name>[4Fe-4S] cluster</name>
        <dbReference type="ChEBI" id="CHEBI:49883"/>
    </cofactor>
</comment>
<evidence type="ECO:0000256" key="1">
    <source>
        <dbReference type="ARBA" id="ARBA00001917"/>
    </source>
</evidence>
<sequence length="430" mass="47052">MSQKYYLLRNREIPDIDQMPVYLANGGYQALRKALNDFKPEELVELVKKSGLRGRGGAGFPTGMKWGFLPNDGRKRYLVVNSDEAEPGTYKDREIIERNPHQLIEGIIISSYATKAREAYIYCRGEFLFGSEQLKRAVQEAYEQGFLGENILGSGFSLDLKVYRGAGAYICGEESALLESLEGKRGNPRLKPPFPAIAGLYGGPTVVNNVETITNIPAIVTYGAEWYTSMGTAKSPGLKIFSVSGRVNRPDNYEIPLATPLRTLIEDYAGGVLPGRKIKAVIPGGSSVPLLTPDKLDTPLDYESVLQAGSMLGSGGCIVLDDQVCIVGATARLVKFYREESCGKCTPCREGTYWMTDILERVEHGLGTPADLDTLLDVADNIGGKCFCPLGDASLGVLVSAMKYFRDEFEAHVFEHACPMGAKLYDTVNH</sequence>
<evidence type="ECO:0000256" key="11">
    <source>
        <dbReference type="ARBA" id="ARBA00023004"/>
    </source>
</evidence>
<evidence type="ECO:0000256" key="15">
    <source>
        <dbReference type="RuleBase" id="RU364066"/>
    </source>
</evidence>
<dbReference type="EC" id="7.1.1.-" evidence="15"/>
<dbReference type="RefSeq" id="WP_020374009.1">
    <property type="nucleotide sequence ID" value="NZ_FWWY01000001.1"/>
</dbReference>
<evidence type="ECO:0000256" key="12">
    <source>
        <dbReference type="ARBA" id="ARBA00023014"/>
    </source>
</evidence>
<evidence type="ECO:0000256" key="2">
    <source>
        <dbReference type="ARBA" id="ARBA00001966"/>
    </source>
</evidence>
<dbReference type="GO" id="GO:0051287">
    <property type="term" value="F:NAD binding"/>
    <property type="evidence" value="ECO:0007669"/>
    <property type="project" value="UniProtKB-UniRule"/>
</dbReference>
<dbReference type="InterPro" id="IPR054765">
    <property type="entry name" value="SLBB_dom"/>
</dbReference>
<dbReference type="EMBL" id="FWWY01000001">
    <property type="protein sequence ID" value="SMC05284.1"/>
    <property type="molecule type" value="Genomic_DNA"/>
</dbReference>
<dbReference type="Gene3D" id="3.40.50.11540">
    <property type="entry name" value="NADH-ubiquinone oxidoreductase 51kDa subunit"/>
    <property type="match status" value="1"/>
</dbReference>
<dbReference type="InterPro" id="IPR011537">
    <property type="entry name" value="NADH-UbQ_OxRdtase_suF"/>
</dbReference>
<evidence type="ECO:0000256" key="9">
    <source>
        <dbReference type="ARBA" id="ARBA00022723"/>
    </source>
</evidence>
<proteinExistence type="inferred from homology"/>
<dbReference type="STRING" id="28034.BFX07_03470"/>
<dbReference type="Pfam" id="PF01512">
    <property type="entry name" value="Complex1_51K"/>
    <property type="match status" value="1"/>
</dbReference>
<comment type="similarity">
    <text evidence="3 15">Belongs to the complex I 51 kDa subunit family.</text>
</comment>
<keyword evidence="7 15" id="KW-0288">FMN</keyword>
<keyword evidence="5 15" id="KW-0004">4Fe-4S</keyword>
<protein>
    <recommendedName>
        <fullName evidence="4 15">NADH-quinone oxidoreductase subunit F</fullName>
        <ecNumber evidence="15">7.1.1.-</ecNumber>
    </recommendedName>
</protein>
<dbReference type="GO" id="GO:0051539">
    <property type="term" value="F:4 iron, 4 sulfur cluster binding"/>
    <property type="evidence" value="ECO:0007669"/>
    <property type="project" value="UniProtKB-UniRule"/>
</dbReference>
<dbReference type="Gene3D" id="1.20.1440.230">
    <property type="entry name" value="NADH-ubiquinone oxidoreductase 51kDa subunit, iron-sulphur binding domain"/>
    <property type="match status" value="1"/>
</dbReference>
<dbReference type="GO" id="GO:0008137">
    <property type="term" value="F:NADH dehydrogenase (ubiquinone) activity"/>
    <property type="evidence" value="ECO:0007669"/>
    <property type="project" value="InterPro"/>
</dbReference>
<dbReference type="GO" id="GO:0010181">
    <property type="term" value="F:FMN binding"/>
    <property type="evidence" value="ECO:0007669"/>
    <property type="project" value="InterPro"/>
</dbReference>
<dbReference type="Pfam" id="PF10589">
    <property type="entry name" value="NADH_4Fe-4S"/>
    <property type="match status" value="1"/>
</dbReference>
<dbReference type="Pfam" id="PF22461">
    <property type="entry name" value="SLBB_2"/>
    <property type="match status" value="1"/>
</dbReference>
<dbReference type="FunFam" id="1.20.1440.230:FF:000001">
    <property type="entry name" value="Mitochondrial NADH dehydrogenase flavoprotein 1"/>
    <property type="match status" value="1"/>
</dbReference>
<dbReference type="SUPFAM" id="SSF142984">
    <property type="entry name" value="Nqo1 middle domain-like"/>
    <property type="match status" value="1"/>
</dbReference>
<keyword evidence="13 15" id="KW-0520">NAD</keyword>
<evidence type="ECO:0000256" key="6">
    <source>
        <dbReference type="ARBA" id="ARBA00022630"/>
    </source>
</evidence>
<dbReference type="PANTHER" id="PTHR43578:SF3">
    <property type="entry name" value="NADH-QUINONE OXIDOREDUCTASE SUBUNIT F"/>
    <property type="match status" value="1"/>
</dbReference>
<dbReference type="SUPFAM" id="SSF140490">
    <property type="entry name" value="Nqo1C-terminal domain-like"/>
    <property type="match status" value="1"/>
</dbReference>
<dbReference type="GO" id="GO:0046872">
    <property type="term" value="F:metal ion binding"/>
    <property type="evidence" value="ECO:0007669"/>
    <property type="project" value="UniProtKB-KW"/>
</dbReference>